<keyword evidence="2" id="KW-1185">Reference proteome</keyword>
<dbReference type="AlphaFoldDB" id="A0A1Z3HLA1"/>
<dbReference type="KEGG" id="hhg:XM38_020180"/>
<organism evidence="1 2">
    <name type="scientific">Halomicronema hongdechloris C2206</name>
    <dbReference type="NCBI Taxonomy" id="1641165"/>
    <lineage>
        <taxon>Bacteria</taxon>
        <taxon>Bacillati</taxon>
        <taxon>Cyanobacteriota</taxon>
        <taxon>Cyanophyceae</taxon>
        <taxon>Nodosilineales</taxon>
        <taxon>Nodosilineaceae</taxon>
        <taxon>Halomicronema</taxon>
    </lineage>
</organism>
<gene>
    <name evidence="1" type="ORF">XM38_020180</name>
</gene>
<dbReference type="EMBL" id="CP021983">
    <property type="protein sequence ID" value="ASC71068.1"/>
    <property type="molecule type" value="Genomic_DNA"/>
</dbReference>
<protein>
    <submittedName>
        <fullName evidence="1">Uncharacterized protein</fullName>
    </submittedName>
</protein>
<evidence type="ECO:0000313" key="1">
    <source>
        <dbReference type="EMBL" id="ASC71068.1"/>
    </source>
</evidence>
<proteinExistence type="predicted"/>
<name>A0A1Z3HLA1_9CYAN</name>
<sequence length="170" mass="18196">MTIQVAQPPLYSASETKSTNILGPAYFELCDLRVAGTAGQPDLPMQVAPAQSPYIVASNEQFSVSVDVKYNNTPLTRLLLCLGLKMEVHFAFEGIGGKAIETDASVSKITVKDDFTYTLTWTGTPDMLGLTKGLYGIAAIISVSPADHPCSQDVIGYGYVAARLMQVFPA</sequence>
<dbReference type="Proteomes" id="UP000191901">
    <property type="component" value="Chromosome"/>
</dbReference>
<accession>A0A1Z3HLA1</accession>
<dbReference type="RefSeq" id="WP_080813814.1">
    <property type="nucleotide sequence ID" value="NZ_CP021983.2"/>
</dbReference>
<dbReference type="OrthoDB" id="530764at2"/>
<reference evidence="1 2" key="1">
    <citation type="journal article" date="2016" name="Biochim. Biophys. Acta">
        <title>Characterization of red-shifted phycobilisomes isolated from the chlorophyll f-containing cyanobacterium Halomicronema hongdechloris.</title>
        <authorList>
            <person name="Li Y."/>
            <person name="Lin Y."/>
            <person name="Garvey C.J."/>
            <person name="Birch D."/>
            <person name="Corkery R.W."/>
            <person name="Loughlin P.C."/>
            <person name="Scheer H."/>
            <person name="Willows R.D."/>
            <person name="Chen M."/>
        </authorList>
    </citation>
    <scope>NUCLEOTIDE SEQUENCE [LARGE SCALE GENOMIC DNA]</scope>
    <source>
        <strain evidence="1 2">C2206</strain>
    </source>
</reference>
<evidence type="ECO:0000313" key="2">
    <source>
        <dbReference type="Proteomes" id="UP000191901"/>
    </source>
</evidence>